<sequence>MKPPQVSITITDLTMRFPVYGVDAKSLKKHLARVAVGGRLEKTHGVTEVTAISHLNLNLKAGDRLGLIGHNGSGKTTLLRALSGAYEPDEGSIEVRGRIAPLLDLSLGIDPTATGLENIRLRGRIAGLSSREIEEKMDEIGAFTGLGPFLAMPLKTYSAGMQARLAFAVATAVDADVLLMDEWIAVGDAQFQKIAHQRLLSLVERAGILVLASHDLDLIRLYCNKVMRMDAGVASEVVDVRKMDQLLTAA</sequence>
<keyword evidence="4 6" id="KW-0067">ATP-binding</keyword>
<evidence type="ECO:0000256" key="1">
    <source>
        <dbReference type="ARBA" id="ARBA00005417"/>
    </source>
</evidence>
<accession>A0ABW3T123</accession>
<keyword evidence="3" id="KW-0547">Nucleotide-binding</keyword>
<feature type="domain" description="ABC transporter" evidence="5">
    <location>
        <begin position="22"/>
        <end position="250"/>
    </location>
</feature>
<comment type="caution">
    <text evidence="6">The sequence shown here is derived from an EMBL/GenBank/DDBJ whole genome shotgun (WGS) entry which is preliminary data.</text>
</comment>
<dbReference type="PANTHER" id="PTHR46743">
    <property type="entry name" value="TEICHOIC ACIDS EXPORT ATP-BINDING PROTEIN TAGH"/>
    <property type="match status" value="1"/>
</dbReference>
<name>A0ABW3T123_9CAUL</name>
<dbReference type="InterPro" id="IPR003439">
    <property type="entry name" value="ABC_transporter-like_ATP-bd"/>
</dbReference>
<evidence type="ECO:0000259" key="5">
    <source>
        <dbReference type="PROSITE" id="PS50893"/>
    </source>
</evidence>
<evidence type="ECO:0000313" key="7">
    <source>
        <dbReference type="Proteomes" id="UP001597216"/>
    </source>
</evidence>
<dbReference type="InterPro" id="IPR003593">
    <property type="entry name" value="AAA+_ATPase"/>
</dbReference>
<dbReference type="InterPro" id="IPR017871">
    <property type="entry name" value="ABC_transporter-like_CS"/>
</dbReference>
<dbReference type="PANTHER" id="PTHR46743:SF2">
    <property type="entry name" value="TEICHOIC ACIDS EXPORT ATP-BINDING PROTEIN TAGH"/>
    <property type="match status" value="1"/>
</dbReference>
<keyword evidence="2" id="KW-0813">Transport</keyword>
<evidence type="ECO:0000256" key="4">
    <source>
        <dbReference type="ARBA" id="ARBA00022840"/>
    </source>
</evidence>
<dbReference type="InterPro" id="IPR050683">
    <property type="entry name" value="Bact_Polysacc_Export_ATP-bd"/>
</dbReference>
<organism evidence="6 7">
    <name type="scientific">Phenylobacterium conjunctum</name>
    <dbReference type="NCBI Taxonomy" id="1298959"/>
    <lineage>
        <taxon>Bacteria</taxon>
        <taxon>Pseudomonadati</taxon>
        <taxon>Pseudomonadota</taxon>
        <taxon>Alphaproteobacteria</taxon>
        <taxon>Caulobacterales</taxon>
        <taxon>Caulobacteraceae</taxon>
        <taxon>Phenylobacterium</taxon>
    </lineage>
</organism>
<protein>
    <submittedName>
        <fullName evidence="6">ABC transporter ATP-binding protein</fullName>
    </submittedName>
</protein>
<gene>
    <name evidence="6" type="ORF">ACFQ27_08895</name>
</gene>
<dbReference type="Gene3D" id="3.40.50.300">
    <property type="entry name" value="P-loop containing nucleotide triphosphate hydrolases"/>
    <property type="match status" value="1"/>
</dbReference>
<keyword evidence="7" id="KW-1185">Reference proteome</keyword>
<dbReference type="PROSITE" id="PS50893">
    <property type="entry name" value="ABC_TRANSPORTER_2"/>
    <property type="match status" value="1"/>
</dbReference>
<evidence type="ECO:0000313" key="6">
    <source>
        <dbReference type="EMBL" id="MFD1190693.1"/>
    </source>
</evidence>
<evidence type="ECO:0000256" key="3">
    <source>
        <dbReference type="ARBA" id="ARBA00022741"/>
    </source>
</evidence>
<dbReference type="GO" id="GO:0005524">
    <property type="term" value="F:ATP binding"/>
    <property type="evidence" value="ECO:0007669"/>
    <property type="project" value="UniProtKB-KW"/>
</dbReference>
<dbReference type="CDD" id="cd03220">
    <property type="entry name" value="ABC_KpsT_Wzt"/>
    <property type="match status" value="1"/>
</dbReference>
<dbReference type="Proteomes" id="UP001597216">
    <property type="component" value="Unassembled WGS sequence"/>
</dbReference>
<proteinExistence type="inferred from homology"/>
<dbReference type="InterPro" id="IPR015860">
    <property type="entry name" value="ABC_transpr_TagH-like"/>
</dbReference>
<dbReference type="EMBL" id="JBHTLQ010000015">
    <property type="protein sequence ID" value="MFD1190693.1"/>
    <property type="molecule type" value="Genomic_DNA"/>
</dbReference>
<dbReference type="InterPro" id="IPR027417">
    <property type="entry name" value="P-loop_NTPase"/>
</dbReference>
<dbReference type="Pfam" id="PF00005">
    <property type="entry name" value="ABC_tran"/>
    <property type="match status" value="1"/>
</dbReference>
<dbReference type="SUPFAM" id="SSF52540">
    <property type="entry name" value="P-loop containing nucleoside triphosphate hydrolases"/>
    <property type="match status" value="1"/>
</dbReference>
<comment type="similarity">
    <text evidence="1">Belongs to the ABC transporter superfamily.</text>
</comment>
<dbReference type="PROSITE" id="PS00211">
    <property type="entry name" value="ABC_TRANSPORTER_1"/>
    <property type="match status" value="1"/>
</dbReference>
<dbReference type="SMART" id="SM00382">
    <property type="entry name" value="AAA"/>
    <property type="match status" value="1"/>
</dbReference>
<evidence type="ECO:0000256" key="2">
    <source>
        <dbReference type="ARBA" id="ARBA00022448"/>
    </source>
</evidence>
<dbReference type="RefSeq" id="WP_374343033.1">
    <property type="nucleotide sequence ID" value="NZ_JBHTLQ010000015.1"/>
</dbReference>
<reference evidence="7" key="1">
    <citation type="journal article" date="2019" name="Int. J. Syst. Evol. Microbiol.">
        <title>The Global Catalogue of Microorganisms (GCM) 10K type strain sequencing project: providing services to taxonomists for standard genome sequencing and annotation.</title>
        <authorList>
            <consortium name="The Broad Institute Genomics Platform"/>
            <consortium name="The Broad Institute Genome Sequencing Center for Infectious Disease"/>
            <person name="Wu L."/>
            <person name="Ma J."/>
        </authorList>
    </citation>
    <scope>NUCLEOTIDE SEQUENCE [LARGE SCALE GENOMIC DNA]</scope>
    <source>
        <strain evidence="7">CCUG 55074</strain>
    </source>
</reference>